<organism evidence="2">
    <name type="scientific">Myoviridae sp. ctuev19</name>
    <dbReference type="NCBI Taxonomy" id="2827716"/>
    <lineage>
        <taxon>Viruses</taxon>
        <taxon>Duplodnaviria</taxon>
        <taxon>Heunggongvirae</taxon>
        <taxon>Uroviricota</taxon>
        <taxon>Caudoviricetes</taxon>
    </lineage>
</organism>
<keyword evidence="1" id="KW-0812">Transmembrane</keyword>
<keyword evidence="1" id="KW-1133">Transmembrane helix</keyword>
<protein>
    <submittedName>
        <fullName evidence="2">Hemolysin</fullName>
    </submittedName>
</protein>
<keyword evidence="1" id="KW-0472">Membrane</keyword>
<sequence>MAVKLQEVESRCKGNEHRLDALEKNQDAINQLATSTAVMAQNISTMGERIDSMGNDIKDLKEVPAARWKFVVEKAIYVLVAGIMGFALSKFGM</sequence>
<dbReference type="Gene3D" id="1.20.5.340">
    <property type="match status" value="1"/>
</dbReference>
<evidence type="ECO:0000256" key="1">
    <source>
        <dbReference type="SAM" id="Phobius"/>
    </source>
</evidence>
<evidence type="ECO:0000313" key="2">
    <source>
        <dbReference type="EMBL" id="DAF49646.1"/>
    </source>
</evidence>
<dbReference type="EMBL" id="BK032585">
    <property type="protein sequence ID" value="DAF49646.1"/>
    <property type="molecule type" value="Genomic_DNA"/>
</dbReference>
<reference evidence="2" key="1">
    <citation type="journal article" date="2021" name="Proc. Natl. Acad. Sci. U.S.A.">
        <title>A Catalog of Tens of Thousands of Viruses from Human Metagenomes Reveals Hidden Associations with Chronic Diseases.</title>
        <authorList>
            <person name="Tisza M.J."/>
            <person name="Buck C.B."/>
        </authorList>
    </citation>
    <scope>NUCLEOTIDE SEQUENCE</scope>
    <source>
        <strain evidence="2">Ctuev19</strain>
    </source>
</reference>
<accession>A0A8S5SFD5</accession>
<proteinExistence type="predicted"/>
<name>A0A8S5SFD5_9CAUD</name>
<feature type="transmembrane region" description="Helical" evidence="1">
    <location>
        <begin position="75"/>
        <end position="92"/>
    </location>
</feature>